<evidence type="ECO:0000256" key="1">
    <source>
        <dbReference type="ARBA" id="ARBA00022741"/>
    </source>
</evidence>
<protein>
    <submittedName>
        <fullName evidence="6">Regulator of nonsense transcripts 1</fullName>
    </submittedName>
</protein>
<keyword evidence="4" id="KW-0067">ATP-binding</keyword>
<name>A0A0W8CMH9_PHYNI</name>
<dbReference type="InterPro" id="IPR027417">
    <property type="entry name" value="P-loop_NTPase"/>
</dbReference>
<gene>
    <name evidence="6" type="ORF">AM587_10002913</name>
</gene>
<dbReference type="OrthoDB" id="6513042at2759"/>
<dbReference type="PANTHER" id="PTHR43788:SF8">
    <property type="entry name" value="DNA-BINDING PROTEIN SMUBP-2"/>
    <property type="match status" value="1"/>
</dbReference>
<dbReference type="Proteomes" id="UP000052943">
    <property type="component" value="Unassembled WGS sequence"/>
</dbReference>
<dbReference type="CDD" id="cd18808">
    <property type="entry name" value="SF1_C_Upf1"/>
    <property type="match status" value="1"/>
</dbReference>
<keyword evidence="3" id="KW-0347">Helicase</keyword>
<dbReference type="InterPro" id="IPR041679">
    <property type="entry name" value="DNA2/NAM7-like_C"/>
</dbReference>
<accession>A0A0W8CMH9</accession>
<dbReference type="AlphaFoldDB" id="A0A0W8CMH9"/>
<feature type="domain" description="DNA2/NAM7 helicase-like C-terminal" evidence="5">
    <location>
        <begin position="26"/>
        <end position="152"/>
    </location>
</feature>
<dbReference type="SUPFAM" id="SSF52540">
    <property type="entry name" value="P-loop containing nucleoside triphosphate hydrolases"/>
    <property type="match status" value="1"/>
</dbReference>
<evidence type="ECO:0000313" key="6">
    <source>
        <dbReference type="EMBL" id="KUF85209.1"/>
    </source>
</evidence>
<evidence type="ECO:0000259" key="5">
    <source>
        <dbReference type="Pfam" id="PF13087"/>
    </source>
</evidence>
<dbReference type="EMBL" id="LNFO01002599">
    <property type="protein sequence ID" value="KUF85209.1"/>
    <property type="molecule type" value="Genomic_DNA"/>
</dbReference>
<dbReference type="GO" id="GO:0043139">
    <property type="term" value="F:5'-3' DNA helicase activity"/>
    <property type="evidence" value="ECO:0007669"/>
    <property type="project" value="TreeGrafter"/>
</dbReference>
<evidence type="ECO:0000256" key="2">
    <source>
        <dbReference type="ARBA" id="ARBA00022801"/>
    </source>
</evidence>
<proteinExistence type="predicted"/>
<keyword evidence="1" id="KW-0547">Nucleotide-binding</keyword>
<organism evidence="6 7">
    <name type="scientific">Phytophthora nicotianae</name>
    <name type="common">Potato buckeye rot agent</name>
    <name type="synonym">Phytophthora parasitica</name>
    <dbReference type="NCBI Taxonomy" id="4792"/>
    <lineage>
        <taxon>Eukaryota</taxon>
        <taxon>Sar</taxon>
        <taxon>Stramenopiles</taxon>
        <taxon>Oomycota</taxon>
        <taxon>Peronosporomycetes</taxon>
        <taxon>Peronosporales</taxon>
        <taxon>Peronosporaceae</taxon>
        <taxon>Phytophthora</taxon>
    </lineage>
</organism>
<evidence type="ECO:0000256" key="4">
    <source>
        <dbReference type="ARBA" id="ARBA00022840"/>
    </source>
</evidence>
<dbReference type="GO" id="GO:0005524">
    <property type="term" value="F:ATP binding"/>
    <property type="evidence" value="ECO:0007669"/>
    <property type="project" value="UniProtKB-KW"/>
</dbReference>
<evidence type="ECO:0000313" key="7">
    <source>
        <dbReference type="Proteomes" id="UP000052943"/>
    </source>
</evidence>
<keyword evidence="2" id="KW-0378">Hydrolase</keyword>
<sequence length="184" mass="21267">MQGLRDCAIGSQRALLANLINGREDGETNYAEAQWIIEKLQSIARHKKQKWNNTEPNWSVFVITPYQAQLKLLIDLLRRSYYQWNEELHVKCCIANELEVRCLTADSCQGKETAISLISMVRTDKVGFLSTPNHILTMLSRASDYLMIVAHRSTFEADPLWRFLLKRMELCKALMYDDPRDDAA</sequence>
<dbReference type="Pfam" id="PF13087">
    <property type="entry name" value="AAA_12"/>
    <property type="match status" value="1"/>
</dbReference>
<dbReference type="InterPro" id="IPR050534">
    <property type="entry name" value="Coronavir_polyprotein_1ab"/>
</dbReference>
<dbReference type="GO" id="GO:0016787">
    <property type="term" value="F:hydrolase activity"/>
    <property type="evidence" value="ECO:0007669"/>
    <property type="project" value="UniProtKB-KW"/>
</dbReference>
<dbReference type="PANTHER" id="PTHR43788">
    <property type="entry name" value="DNA2/NAM7 HELICASE FAMILY MEMBER"/>
    <property type="match status" value="1"/>
</dbReference>
<comment type="caution">
    <text evidence="6">The sequence shown here is derived from an EMBL/GenBank/DDBJ whole genome shotgun (WGS) entry which is preliminary data.</text>
</comment>
<dbReference type="Gene3D" id="3.40.50.300">
    <property type="entry name" value="P-loop containing nucleotide triphosphate hydrolases"/>
    <property type="match status" value="1"/>
</dbReference>
<reference evidence="6 7" key="1">
    <citation type="submission" date="2015-11" db="EMBL/GenBank/DDBJ databases">
        <title>Genomes and virulence difference between two physiological races of Phytophthora nicotianae.</title>
        <authorList>
            <person name="Liu H."/>
            <person name="Ma X."/>
            <person name="Yu H."/>
            <person name="Fang D."/>
            <person name="Li Y."/>
            <person name="Wang X."/>
            <person name="Wang W."/>
            <person name="Dong Y."/>
            <person name="Xiao B."/>
        </authorList>
    </citation>
    <scope>NUCLEOTIDE SEQUENCE [LARGE SCALE GENOMIC DNA]</scope>
    <source>
        <strain evidence="7">race 0</strain>
    </source>
</reference>
<dbReference type="InterPro" id="IPR047187">
    <property type="entry name" value="SF1_C_Upf1"/>
</dbReference>
<evidence type="ECO:0000256" key="3">
    <source>
        <dbReference type="ARBA" id="ARBA00022806"/>
    </source>
</evidence>
<dbReference type="STRING" id="4790.A0A0W8CMH9"/>